<dbReference type="EC" id="2.10.1.1" evidence="2"/>
<proteinExistence type="predicted"/>
<dbReference type="CDD" id="cd00886">
    <property type="entry name" value="MogA_MoaB"/>
    <property type="match status" value="1"/>
</dbReference>
<dbReference type="SMART" id="SM00852">
    <property type="entry name" value="MoCF_biosynth"/>
    <property type="match status" value="1"/>
</dbReference>
<evidence type="ECO:0000259" key="4">
    <source>
        <dbReference type="SMART" id="SM00852"/>
    </source>
</evidence>
<dbReference type="InterPro" id="IPR051920">
    <property type="entry name" value="MPT_Adenylyltrnsfr/MoaC-Rel"/>
</dbReference>
<dbReference type="GO" id="GO:0061599">
    <property type="term" value="F:molybdopterin molybdotransferase activity"/>
    <property type="evidence" value="ECO:0007669"/>
    <property type="project" value="UniProtKB-EC"/>
</dbReference>
<dbReference type="InterPro" id="IPR008284">
    <property type="entry name" value="MoCF_biosynth_CS"/>
</dbReference>
<evidence type="ECO:0000313" key="5">
    <source>
        <dbReference type="EMBL" id="CAE0753629.1"/>
    </source>
</evidence>
<gene>
    <name evidence="5" type="ORF">PCAR00345_LOCUS6216</name>
</gene>
<comment type="pathway">
    <text evidence="1">Cofactor biosynthesis; molybdopterin biosynthesis.</text>
</comment>
<dbReference type="PANTHER" id="PTHR43764">
    <property type="entry name" value="MOLYBDENUM COFACTOR BIOSYNTHESIS"/>
    <property type="match status" value="1"/>
</dbReference>
<accession>A0A7S4B4J0</accession>
<evidence type="ECO:0000256" key="1">
    <source>
        <dbReference type="ARBA" id="ARBA00005046"/>
    </source>
</evidence>
<dbReference type="NCBIfam" id="TIGR00177">
    <property type="entry name" value="molyb_syn"/>
    <property type="match status" value="1"/>
</dbReference>
<dbReference type="Gene3D" id="3.40.980.10">
    <property type="entry name" value="MoaB/Mog-like domain"/>
    <property type="match status" value="1"/>
</dbReference>
<feature type="domain" description="MoaB/Mog" evidence="4">
    <location>
        <begin position="36"/>
        <end position="193"/>
    </location>
</feature>
<organism evidence="5">
    <name type="scientific">Chrysotila carterae</name>
    <name type="common">Marine alga</name>
    <name type="synonym">Syracosphaera carterae</name>
    <dbReference type="NCBI Taxonomy" id="13221"/>
    <lineage>
        <taxon>Eukaryota</taxon>
        <taxon>Haptista</taxon>
        <taxon>Haptophyta</taxon>
        <taxon>Prymnesiophyceae</taxon>
        <taxon>Isochrysidales</taxon>
        <taxon>Isochrysidaceae</taxon>
        <taxon>Chrysotila</taxon>
    </lineage>
</organism>
<dbReference type="PANTHER" id="PTHR43764:SF1">
    <property type="entry name" value="MOLYBDOPTERIN MOLYBDOTRANSFERASE"/>
    <property type="match status" value="1"/>
</dbReference>
<dbReference type="Pfam" id="PF00994">
    <property type="entry name" value="MoCF_biosynth"/>
    <property type="match status" value="1"/>
</dbReference>
<dbReference type="GO" id="GO:0006777">
    <property type="term" value="P:Mo-molybdopterin cofactor biosynthetic process"/>
    <property type="evidence" value="ECO:0007669"/>
    <property type="project" value="UniProtKB-KW"/>
</dbReference>
<keyword evidence="3" id="KW-0501">Molybdenum cofactor biosynthesis</keyword>
<dbReference type="InterPro" id="IPR001453">
    <property type="entry name" value="MoaB/Mog_dom"/>
</dbReference>
<dbReference type="PROSITE" id="PS01078">
    <property type="entry name" value="MOCF_BIOSYNTHESIS_1"/>
    <property type="match status" value="1"/>
</dbReference>
<name>A0A7S4B4J0_CHRCT</name>
<evidence type="ECO:0000256" key="3">
    <source>
        <dbReference type="ARBA" id="ARBA00023150"/>
    </source>
</evidence>
<dbReference type="AlphaFoldDB" id="A0A7S4B4J0"/>
<sequence length="199" mass="20915">MREGRPEYLQPRRSIAHCALVVGFCLQDQRVGLTVGILTVSDRAAAGIYSDLSGPEVRQALEAFSTGLGAASWDLTISRSCTVADDSAQICAVLREWSDSSMTAAACNLVLTTGGTGLSPRDVTPEATLAVVDRVVPGIPELLLREAVKVEPLAALSRAAAGVRGRTLIVNLPGRPAAVKQNLSVLLPLLGFALLELQD</sequence>
<dbReference type="EMBL" id="HBIZ01010529">
    <property type="protein sequence ID" value="CAE0753629.1"/>
    <property type="molecule type" value="Transcribed_RNA"/>
</dbReference>
<evidence type="ECO:0000256" key="2">
    <source>
        <dbReference type="ARBA" id="ARBA00013269"/>
    </source>
</evidence>
<reference evidence="5" key="1">
    <citation type="submission" date="2021-01" db="EMBL/GenBank/DDBJ databases">
        <authorList>
            <person name="Corre E."/>
            <person name="Pelletier E."/>
            <person name="Niang G."/>
            <person name="Scheremetjew M."/>
            <person name="Finn R."/>
            <person name="Kale V."/>
            <person name="Holt S."/>
            <person name="Cochrane G."/>
            <person name="Meng A."/>
            <person name="Brown T."/>
            <person name="Cohen L."/>
        </authorList>
    </citation>
    <scope>NUCLEOTIDE SEQUENCE</scope>
    <source>
        <strain evidence="5">CCMP645</strain>
    </source>
</reference>
<protein>
    <recommendedName>
        <fullName evidence="2">molybdopterin molybdotransferase</fullName>
        <ecNumber evidence="2">2.10.1.1</ecNumber>
    </recommendedName>
</protein>
<dbReference type="SUPFAM" id="SSF53218">
    <property type="entry name" value="Molybdenum cofactor biosynthesis proteins"/>
    <property type="match status" value="1"/>
</dbReference>
<dbReference type="InterPro" id="IPR036425">
    <property type="entry name" value="MoaB/Mog-like_dom_sf"/>
</dbReference>